<reference evidence="2 3" key="1">
    <citation type="submission" date="2020-07" db="EMBL/GenBank/DDBJ databases">
        <title>Genomic Encyclopedia of Type Strains, Phase IV (KMG-V): Genome sequencing to study the core and pangenomes of soil and plant-associated prokaryotes.</title>
        <authorList>
            <person name="Whitman W."/>
        </authorList>
    </citation>
    <scope>NUCLEOTIDE SEQUENCE [LARGE SCALE GENOMIC DNA]</scope>
    <source>
        <strain evidence="2 3">A4</strain>
    </source>
</reference>
<dbReference type="InterPro" id="IPR018765">
    <property type="entry name" value="DUF2341"/>
</dbReference>
<dbReference type="RefSeq" id="WP_181488301.1">
    <property type="nucleotide sequence ID" value="NZ_JACDUI010000002.1"/>
</dbReference>
<dbReference type="EMBL" id="JACDUI010000002">
    <property type="protein sequence ID" value="MBA2840643.1"/>
    <property type="molecule type" value="Genomic_DNA"/>
</dbReference>
<gene>
    <name evidence="2" type="ORF">HNP87_001175</name>
</gene>
<accession>A0A7J9NIM5</accession>
<dbReference type="AlphaFoldDB" id="A0A7J9NIM5"/>
<name>A0A7J9NIM5_METMI</name>
<protein>
    <recommendedName>
        <fullName evidence="1">DUF2341 domain-containing protein</fullName>
    </recommendedName>
</protein>
<evidence type="ECO:0000259" key="1">
    <source>
        <dbReference type="Pfam" id="PF10102"/>
    </source>
</evidence>
<proteinExistence type="predicted"/>
<comment type="caution">
    <text evidence="2">The sequence shown here is derived from an EMBL/GenBank/DDBJ whole genome shotgun (WGS) entry which is preliminary data.</text>
</comment>
<dbReference type="Pfam" id="PF10102">
    <property type="entry name" value="DUF2341"/>
    <property type="match status" value="1"/>
</dbReference>
<organism evidence="2 3">
    <name type="scientific">Methanococcus maripaludis</name>
    <name type="common">Methanococcus deltae</name>
    <dbReference type="NCBI Taxonomy" id="39152"/>
    <lineage>
        <taxon>Archaea</taxon>
        <taxon>Methanobacteriati</taxon>
        <taxon>Methanobacteriota</taxon>
        <taxon>Methanomada group</taxon>
        <taxon>Methanococci</taxon>
        <taxon>Methanococcales</taxon>
        <taxon>Methanococcaceae</taxon>
        <taxon>Methanococcus</taxon>
    </lineage>
</organism>
<sequence length="585" mass="66579">MYLSHTTVTLVLLMMLTATMIYNTIDLQKDQVLTESIATSVDLRSSSLEHVVETSIPIAFNKVLNDMELYIIKSGTYYENESYVLENLTYLLDSEITGNLESIKNEYSPEYGMNYSFEVTNITMVDGFTFKVDYDLEYYLAKENVYDSKNVSESQEITVKTIISAYHYLMPKNLIEINSPSDLTDYQFKVVLTDTDFDFSENNNGSGIEFIDEYGNSLPYWIEYWNYDDKKAIVWLNGNLTTGINYININTSGTGVSNGGAVFELFEGFEDLESDFDSDTIFYTTIASGTWENDSLDSVLTSEYNEKMVKCENAPIFAKVITKDNLAISEYIVEVNAKGNNSDSGLGKTSPNVMVGYFVDPDAEPTYGYHPESFYTADLGGVYNDYIYEYSDSGFRNAPAPDFKSTFGISNEYPDDKNLDQVIRNRFVSSLEVQENTWYYVKLKVNESSGEVKASFIDLVSYVEGLDFKNEIIRTTVLSDNYLLLGTSVGSYYYVPNNYNQSIYFDNFRVRKYVQNEPTQIPRYQGLYYISPPRGYGTVYGTGDSENLYFVENNTEPSIIDMLAGKGSYEGPYWTYGYGIKLVEN</sequence>
<dbReference type="Proteomes" id="UP000563838">
    <property type="component" value="Unassembled WGS sequence"/>
</dbReference>
<evidence type="ECO:0000313" key="3">
    <source>
        <dbReference type="Proteomes" id="UP000563838"/>
    </source>
</evidence>
<evidence type="ECO:0000313" key="2">
    <source>
        <dbReference type="EMBL" id="MBA2840643.1"/>
    </source>
</evidence>
<feature type="domain" description="DUF2341" evidence="1">
    <location>
        <begin position="204"/>
        <end position="276"/>
    </location>
</feature>